<feature type="domain" description="NAD-dependent epimerase/dehydratase" evidence="1">
    <location>
        <begin position="6"/>
        <end position="83"/>
    </location>
</feature>
<dbReference type="STRING" id="52247.A0A4V4NG85"/>
<sequence>MSNKTVLVTGATGFIAQHIIDNLLSKGYAVIGTARSQSKYQPILDAFKKKYPNANLIFEIVPDISAENAFDDVLKKHPEITAVL</sequence>
<keyword evidence="3" id="KW-1185">Reference proteome</keyword>
<dbReference type="Pfam" id="PF01370">
    <property type="entry name" value="Epimerase"/>
    <property type="match status" value="1"/>
</dbReference>
<dbReference type="InterPro" id="IPR001509">
    <property type="entry name" value="Epimerase_deHydtase"/>
</dbReference>
<dbReference type="SUPFAM" id="SSF51735">
    <property type="entry name" value="NAD(P)-binding Rossmann-fold domains"/>
    <property type="match status" value="1"/>
</dbReference>
<protein>
    <recommendedName>
        <fullName evidence="1">NAD-dependent epimerase/dehydratase domain-containing protein</fullName>
    </recommendedName>
</protein>
<organism evidence="2 3">
    <name type="scientific">Pichia inconspicua</name>
    <dbReference type="NCBI Taxonomy" id="52247"/>
    <lineage>
        <taxon>Eukaryota</taxon>
        <taxon>Fungi</taxon>
        <taxon>Dikarya</taxon>
        <taxon>Ascomycota</taxon>
        <taxon>Saccharomycotina</taxon>
        <taxon>Pichiomycetes</taxon>
        <taxon>Pichiales</taxon>
        <taxon>Pichiaceae</taxon>
        <taxon>Pichia</taxon>
    </lineage>
</organism>
<evidence type="ECO:0000259" key="1">
    <source>
        <dbReference type="Pfam" id="PF01370"/>
    </source>
</evidence>
<dbReference type="EMBL" id="SELW01000080">
    <property type="protein sequence ID" value="TID30960.1"/>
    <property type="molecule type" value="Genomic_DNA"/>
</dbReference>
<name>A0A4V4NG85_9ASCO</name>
<feature type="non-terminal residue" evidence="2">
    <location>
        <position position="84"/>
    </location>
</feature>
<comment type="caution">
    <text evidence="2">The sequence shown here is derived from an EMBL/GenBank/DDBJ whole genome shotgun (WGS) entry which is preliminary data.</text>
</comment>
<dbReference type="Gene3D" id="3.40.50.720">
    <property type="entry name" value="NAD(P)-binding Rossmann-like Domain"/>
    <property type="match status" value="1"/>
</dbReference>
<evidence type="ECO:0000313" key="2">
    <source>
        <dbReference type="EMBL" id="TID30960.1"/>
    </source>
</evidence>
<evidence type="ECO:0000313" key="3">
    <source>
        <dbReference type="Proteomes" id="UP000307173"/>
    </source>
</evidence>
<dbReference type="OrthoDB" id="2735536at2759"/>
<gene>
    <name evidence="2" type="ORF">CANINC_000443</name>
</gene>
<reference evidence="2 3" key="1">
    <citation type="journal article" date="2019" name="Front. Genet.">
        <title>Whole-Genome Sequencing of the Opportunistic Yeast Pathogen Candida inconspicua Uncovers Its Hybrid Origin.</title>
        <authorList>
            <person name="Mixao V."/>
            <person name="Hansen A.P."/>
            <person name="Saus E."/>
            <person name="Boekhout T."/>
            <person name="Lass-Florl C."/>
            <person name="Gabaldon T."/>
        </authorList>
    </citation>
    <scope>NUCLEOTIDE SEQUENCE [LARGE SCALE GENOMIC DNA]</scope>
    <source>
        <strain evidence="2 3">CBS 180</strain>
    </source>
</reference>
<dbReference type="InterPro" id="IPR036291">
    <property type="entry name" value="NAD(P)-bd_dom_sf"/>
</dbReference>
<dbReference type="Proteomes" id="UP000307173">
    <property type="component" value="Unassembled WGS sequence"/>
</dbReference>
<proteinExistence type="predicted"/>
<dbReference type="AlphaFoldDB" id="A0A4V4NG85"/>
<accession>A0A4V4NG85</accession>